<dbReference type="SUPFAM" id="SSF53474">
    <property type="entry name" value="alpha/beta-Hydrolases"/>
    <property type="match status" value="2"/>
</dbReference>
<dbReference type="InterPro" id="IPR011225">
    <property type="entry name" value="IV_sec_VirJ"/>
</dbReference>
<feature type="signal peptide" evidence="1">
    <location>
        <begin position="1"/>
        <end position="18"/>
    </location>
</feature>
<feature type="domain" description="Bacterial virulence" evidence="2">
    <location>
        <begin position="255"/>
        <end position="445"/>
    </location>
</feature>
<comment type="caution">
    <text evidence="3">The sequence shown here is derived from an EMBL/GenBank/DDBJ whole genome shotgun (WGS) entry which is preliminary data.</text>
</comment>
<dbReference type="Pfam" id="PF06057">
    <property type="entry name" value="VirJ"/>
    <property type="match status" value="1"/>
</dbReference>
<gene>
    <name evidence="3" type="ORF">FNA46_09855</name>
</gene>
<dbReference type="InterPro" id="IPR010333">
    <property type="entry name" value="VirJ"/>
</dbReference>
<organism evidence="3 4">
    <name type="scientific">Rhizobium straminoryzae</name>
    <dbReference type="NCBI Taxonomy" id="1387186"/>
    <lineage>
        <taxon>Bacteria</taxon>
        <taxon>Pseudomonadati</taxon>
        <taxon>Pseudomonadota</taxon>
        <taxon>Alphaproteobacteria</taxon>
        <taxon>Hyphomicrobiales</taxon>
        <taxon>Rhizobiaceae</taxon>
        <taxon>Rhizobium/Agrobacterium group</taxon>
        <taxon>Rhizobium</taxon>
    </lineage>
</organism>
<dbReference type="Proteomes" id="UP000316801">
    <property type="component" value="Unassembled WGS sequence"/>
</dbReference>
<proteinExistence type="predicted"/>
<sequence>MIRICFLWLCLLAGPALSASYVTKTLPTSHLLLPKQTPESVVVLVSDADGWSADEAAVAERLVARKAAVIGVDLPQWYAALSASPADCLYLVSDIETLTQQIHREAKIATYRAPIVAGAREGGALALAITAQSPPATIGEMLAVDPTAAIPLKTVLCTPASKQASAEGTVYGLTPGALPHPVSIELGRAAGLDGRAHAAALKAAHPAIELAEREGSDPAWARLGARLEGALDRLATAHSPLDLPIIPIEARARFDTMAIIYSGDGGWRDIDKKLAVFLQADGVPVVGVDALRYFWRERSPDETAADLARIIDSYRTRWRVKNVVLIGYSFGANILPATLTRLPEAQARHVSLVSLLALGRHADFQISVMGWLGVSGPGKHGDPIADLKTLRTDLVQCVYGLEEKDTGCPDVQSLPGAEVIARPGGHHFDGNYKIIADAIMKRIRAEAAAR</sequence>
<evidence type="ECO:0000256" key="1">
    <source>
        <dbReference type="SAM" id="SignalP"/>
    </source>
</evidence>
<evidence type="ECO:0000313" key="4">
    <source>
        <dbReference type="Proteomes" id="UP000316801"/>
    </source>
</evidence>
<evidence type="ECO:0000259" key="2">
    <source>
        <dbReference type="Pfam" id="PF06057"/>
    </source>
</evidence>
<reference evidence="3 4" key="1">
    <citation type="submission" date="2019-07" db="EMBL/GenBank/DDBJ databases">
        <title>Ln-dependent methylotrophs.</title>
        <authorList>
            <person name="Tani A."/>
        </authorList>
    </citation>
    <scope>NUCLEOTIDE SEQUENCE [LARGE SCALE GENOMIC DNA]</scope>
    <source>
        <strain evidence="3 4">SM12</strain>
    </source>
</reference>
<protein>
    <submittedName>
        <fullName evidence="3">Virulence factor family protein</fullName>
    </submittedName>
</protein>
<keyword evidence="1" id="KW-0732">Signal</keyword>
<dbReference type="AlphaFoldDB" id="A0A549TC09"/>
<name>A0A549TC09_9HYPH</name>
<evidence type="ECO:0000313" key="3">
    <source>
        <dbReference type="EMBL" id="TRL39435.1"/>
    </source>
</evidence>
<dbReference type="InterPro" id="IPR029058">
    <property type="entry name" value="AB_hydrolase_fold"/>
</dbReference>
<keyword evidence="4" id="KW-1185">Reference proteome</keyword>
<dbReference type="Gene3D" id="3.40.50.1820">
    <property type="entry name" value="alpha/beta hydrolase"/>
    <property type="match status" value="2"/>
</dbReference>
<feature type="chain" id="PRO_5022023835" evidence="1">
    <location>
        <begin position="19"/>
        <end position="450"/>
    </location>
</feature>
<dbReference type="EMBL" id="VJMG01000021">
    <property type="protein sequence ID" value="TRL39435.1"/>
    <property type="molecule type" value="Genomic_DNA"/>
</dbReference>
<dbReference type="RefSeq" id="WP_143125014.1">
    <property type="nucleotide sequence ID" value="NZ_VJMG01000021.1"/>
</dbReference>
<dbReference type="PIRSF" id="PIRSF029063">
    <property type="entry name" value="IV_sec_VirJ"/>
    <property type="match status" value="1"/>
</dbReference>
<accession>A0A549TC09</accession>